<dbReference type="InterPro" id="IPR008912">
    <property type="entry name" value="Uncharacterised_CoxE"/>
</dbReference>
<comment type="caution">
    <text evidence="2">The sequence shown here is derived from an EMBL/GenBank/DDBJ whole genome shotgun (WGS) entry which is preliminary data.</text>
</comment>
<dbReference type="InterPro" id="IPR036465">
    <property type="entry name" value="vWFA_dom_sf"/>
</dbReference>
<dbReference type="OrthoDB" id="9790469at2"/>
<dbReference type="PIRSF" id="PIRSF010256">
    <property type="entry name" value="CoxE_vWa"/>
    <property type="match status" value="1"/>
</dbReference>
<reference evidence="2 3" key="1">
    <citation type="submission" date="2019-01" db="EMBL/GenBank/DDBJ databases">
        <title>The draft genome of Rhizobium sp. 24NR.</title>
        <authorList>
            <person name="Liu L."/>
            <person name="Liang L."/>
            <person name="Shi S."/>
            <person name="Xu L."/>
            <person name="Wang X."/>
            <person name="Li L."/>
            <person name="Zhang X."/>
        </authorList>
    </citation>
    <scope>NUCLEOTIDE SEQUENCE [LARGE SCALE GENOMIC DNA]</scope>
    <source>
        <strain evidence="2 3">24NR</strain>
    </source>
</reference>
<dbReference type="Pfam" id="PF05762">
    <property type="entry name" value="VWA_CoxE"/>
    <property type="match status" value="1"/>
</dbReference>
<feature type="region of interest" description="Disordered" evidence="1">
    <location>
        <begin position="402"/>
        <end position="426"/>
    </location>
</feature>
<feature type="region of interest" description="Disordered" evidence="1">
    <location>
        <begin position="103"/>
        <end position="144"/>
    </location>
</feature>
<feature type="compositionally biased region" description="Basic and acidic residues" evidence="1">
    <location>
        <begin position="126"/>
        <end position="144"/>
    </location>
</feature>
<dbReference type="InterPro" id="IPR011195">
    <property type="entry name" value="UCP010256"/>
</dbReference>
<dbReference type="Gene3D" id="3.40.50.410">
    <property type="entry name" value="von Willebrand factor, type A domain"/>
    <property type="match status" value="1"/>
</dbReference>
<feature type="compositionally biased region" description="Basic and acidic residues" evidence="1">
    <location>
        <begin position="105"/>
        <end position="115"/>
    </location>
</feature>
<organism evidence="2 3">
    <name type="scientific">Neorhizobium lilium</name>
    <dbReference type="NCBI Taxonomy" id="2503024"/>
    <lineage>
        <taxon>Bacteria</taxon>
        <taxon>Pseudomonadati</taxon>
        <taxon>Pseudomonadota</taxon>
        <taxon>Alphaproteobacteria</taxon>
        <taxon>Hyphomicrobiales</taxon>
        <taxon>Rhizobiaceae</taxon>
        <taxon>Rhizobium/Agrobacterium group</taxon>
        <taxon>Neorhizobium</taxon>
    </lineage>
</organism>
<name>A0A444LCF7_9HYPH</name>
<evidence type="ECO:0000313" key="3">
    <source>
        <dbReference type="Proteomes" id="UP000287687"/>
    </source>
</evidence>
<gene>
    <name evidence="2" type="ORF">EPK99_17330</name>
</gene>
<dbReference type="EMBL" id="SBIP01000004">
    <property type="protein sequence ID" value="RWX75465.1"/>
    <property type="molecule type" value="Genomic_DNA"/>
</dbReference>
<sequence>MADATVESATTPISSGSEGRLADNIVYFSRILRRAGLKTGPGAAADAVIAVETIGVGSREECRAALSAVFVKRHEDQAVFDEAFDLFFRPRDVVGKMIAMMSPKAADRREPEKQKPGATRVGDALASERPEPQKPGAKPDVEIDSRFTTSASEVLKRRDFAQMSAAELALARRELARLALPLDERATRRFTPAGRRERIDPRATMRQALRTGGDLILPRFRQRKTAPPPLVVLADISGSMSQYTRIFLQFLHALTEKRTHVQTFLFGTRLTNVTRQMRRRDPDEALDACTEAVRDWSGGTRIGATLAQFNRLWSRRVLGQGAVVLLITDGLERDGVDELEREMDRLHRSCRRLIWLNPLLRFDGFEAKARGVKAMLPHVDDFRAVHNLQSIADLAQALSDETSGAAHRRSRPLTSPATRPVTRRVA</sequence>
<evidence type="ECO:0000313" key="2">
    <source>
        <dbReference type="EMBL" id="RWX75465.1"/>
    </source>
</evidence>
<proteinExistence type="predicted"/>
<evidence type="ECO:0000256" key="1">
    <source>
        <dbReference type="SAM" id="MobiDB-lite"/>
    </source>
</evidence>
<keyword evidence="3" id="KW-1185">Reference proteome</keyword>
<dbReference type="PANTHER" id="PTHR39338:SF6">
    <property type="entry name" value="BLL5662 PROTEIN"/>
    <property type="match status" value="1"/>
</dbReference>
<dbReference type="PANTHER" id="PTHR39338">
    <property type="entry name" value="BLL5662 PROTEIN-RELATED"/>
    <property type="match status" value="1"/>
</dbReference>
<dbReference type="Proteomes" id="UP000287687">
    <property type="component" value="Unassembled WGS sequence"/>
</dbReference>
<dbReference type="RefSeq" id="WP_128444351.1">
    <property type="nucleotide sequence ID" value="NZ_SBIP01000004.1"/>
</dbReference>
<dbReference type="CDD" id="cd00198">
    <property type="entry name" value="vWFA"/>
    <property type="match status" value="1"/>
</dbReference>
<accession>A0A444LCF7</accession>
<dbReference type="SUPFAM" id="SSF53300">
    <property type="entry name" value="vWA-like"/>
    <property type="match status" value="1"/>
</dbReference>
<protein>
    <submittedName>
        <fullName evidence="2">VWA domain-containing protein</fullName>
    </submittedName>
</protein>
<dbReference type="AlphaFoldDB" id="A0A444LCF7"/>